<dbReference type="InterPro" id="IPR051783">
    <property type="entry name" value="NAD(P)-dependent_oxidoreduct"/>
</dbReference>
<dbReference type="Pfam" id="PF01370">
    <property type="entry name" value="Epimerase"/>
    <property type="match status" value="1"/>
</dbReference>
<dbReference type="Proteomes" id="UP000184050">
    <property type="component" value="Unassembled WGS sequence"/>
</dbReference>
<keyword evidence="3" id="KW-1185">Reference proteome</keyword>
<dbReference type="OrthoDB" id="1490291at2"/>
<dbReference type="InterPro" id="IPR001509">
    <property type="entry name" value="Epimerase_deHydtase"/>
</dbReference>
<evidence type="ECO:0000259" key="1">
    <source>
        <dbReference type="Pfam" id="PF01370"/>
    </source>
</evidence>
<organism evidence="2 3">
    <name type="scientific">Tangfeifania diversioriginum</name>
    <dbReference type="NCBI Taxonomy" id="1168035"/>
    <lineage>
        <taxon>Bacteria</taxon>
        <taxon>Pseudomonadati</taxon>
        <taxon>Bacteroidota</taxon>
        <taxon>Bacteroidia</taxon>
        <taxon>Marinilabiliales</taxon>
        <taxon>Prolixibacteraceae</taxon>
        <taxon>Tangfeifania</taxon>
    </lineage>
</organism>
<dbReference type="SUPFAM" id="SSF51735">
    <property type="entry name" value="NAD(P)-binding Rossmann-fold domains"/>
    <property type="match status" value="1"/>
</dbReference>
<dbReference type="GO" id="GO:0004029">
    <property type="term" value="F:aldehyde dehydrogenase (NAD+) activity"/>
    <property type="evidence" value="ECO:0007669"/>
    <property type="project" value="TreeGrafter"/>
</dbReference>
<dbReference type="PANTHER" id="PTHR48079">
    <property type="entry name" value="PROTEIN YEEZ"/>
    <property type="match status" value="1"/>
</dbReference>
<reference evidence="2 3" key="1">
    <citation type="submission" date="2016-11" db="EMBL/GenBank/DDBJ databases">
        <authorList>
            <person name="Jaros S."/>
            <person name="Januszkiewicz K."/>
            <person name="Wedrychowicz H."/>
        </authorList>
    </citation>
    <scope>NUCLEOTIDE SEQUENCE [LARGE SCALE GENOMIC DNA]</scope>
    <source>
        <strain evidence="2 3">DSM 27063</strain>
    </source>
</reference>
<name>A0A1M6AHF2_9BACT</name>
<feature type="domain" description="NAD-dependent epimerase/dehydratase" evidence="1">
    <location>
        <begin position="4"/>
        <end position="227"/>
    </location>
</feature>
<dbReference type="EMBL" id="FQZE01000001">
    <property type="protein sequence ID" value="SHI35862.1"/>
    <property type="molecule type" value="Genomic_DNA"/>
</dbReference>
<evidence type="ECO:0000313" key="3">
    <source>
        <dbReference type="Proteomes" id="UP000184050"/>
    </source>
</evidence>
<sequence>MEKVLVTGANGLLGAHVVRELLSRRYFVRAMVREQSNLKALNGLDIEFYFGQVTEIGDVAEASQDCSFIIHAAARTAQKPSGLESYRLPNITSTTNCINVCRNQPVKRLVYVSTANCFGNGTIENPGNEQRPFNQWMKKSGYAYSKYLAQQKVLEAVKNKNLDAVVVNPTFIIGTNDVKPGSGQIFSHILNKKIALYPPGGKNFVDAESAATGVVNAMEKGRAGECYLLAGENMTYKNFFKMAAEIAGENPILVPVPRFLIRGLGVWGDFSEKVLNRPLQINSVNARMLCMDNYYTRAKAIKELDLPITSVRKAAEKAIGWFRQNEYF</sequence>
<proteinExistence type="predicted"/>
<dbReference type="GO" id="GO:0005737">
    <property type="term" value="C:cytoplasm"/>
    <property type="evidence" value="ECO:0007669"/>
    <property type="project" value="TreeGrafter"/>
</dbReference>
<gene>
    <name evidence="2" type="ORF">SAMN05444280_101205</name>
</gene>
<dbReference type="AlphaFoldDB" id="A0A1M6AHF2"/>
<dbReference type="STRING" id="1168035.SAMN05444280_101205"/>
<dbReference type="InterPro" id="IPR036291">
    <property type="entry name" value="NAD(P)-bd_dom_sf"/>
</dbReference>
<protein>
    <submittedName>
        <fullName evidence="2">Dihydroflavonol-4-reductase</fullName>
    </submittedName>
</protein>
<dbReference type="RefSeq" id="WP_073164213.1">
    <property type="nucleotide sequence ID" value="NZ_FQZE01000001.1"/>
</dbReference>
<dbReference type="Gene3D" id="3.40.50.720">
    <property type="entry name" value="NAD(P)-binding Rossmann-like Domain"/>
    <property type="match status" value="1"/>
</dbReference>
<accession>A0A1M6AHF2</accession>
<dbReference type="PANTHER" id="PTHR48079:SF6">
    <property type="entry name" value="NAD(P)-BINDING DOMAIN-CONTAINING PROTEIN-RELATED"/>
    <property type="match status" value="1"/>
</dbReference>
<evidence type="ECO:0000313" key="2">
    <source>
        <dbReference type="EMBL" id="SHI35862.1"/>
    </source>
</evidence>